<evidence type="ECO:0000313" key="2">
    <source>
        <dbReference type="EMBL" id="CDP99349.1"/>
    </source>
</evidence>
<sequence length="82" mass="9964">IPHDDLQCPPGFTFTRWSNWFIRFWFVSFTWWSGWSLEITIVREKMKYAKQPFHQEMLVARNSLVILVARNFLVILVARNYL</sequence>
<keyword evidence="1" id="KW-0472">Membrane</keyword>
<dbReference type="EMBL" id="LN857008">
    <property type="protein sequence ID" value="CDP99349.1"/>
    <property type="molecule type" value="Genomic_DNA"/>
</dbReference>
<name>A0A1I9G4B9_BRUMA</name>
<proteinExistence type="predicted"/>
<accession>A0A1I9G4B9</accession>
<gene>
    <name evidence="2" type="primary">Bm4214</name>
    <name evidence="2" type="ORF">BM_Bm4214</name>
</gene>
<reference evidence="2" key="2">
    <citation type="submission" date="2012-12" db="EMBL/GenBank/DDBJ databases">
        <authorList>
            <consortium name="WormBase Consortium"/>
            <person name="Ghedin E."/>
            <person name="Paulini M."/>
        </authorList>
    </citation>
    <scope>NUCLEOTIDE SEQUENCE</scope>
    <source>
        <strain evidence="2">FR3</strain>
    </source>
</reference>
<reference evidence="2" key="1">
    <citation type="journal article" date="2007" name="Science">
        <title>Draft genome of the filarial nematode parasite Brugia malayi.</title>
        <authorList>
            <person name="Ghedin E."/>
            <person name="Wang S."/>
            <person name="Spiro D."/>
            <person name="Caler E."/>
            <person name="Zhao Q."/>
            <person name="Crabtree J."/>
            <person name="Allen J.E."/>
            <person name="Delcher A.L."/>
            <person name="Guiliano D.B."/>
            <person name="Miranda-Saavedra D."/>
            <person name="Angiuoli S.V."/>
            <person name="Creasy T."/>
            <person name="Amedeo P."/>
            <person name="Haas B."/>
            <person name="El-Sayed N.M."/>
            <person name="Wortman J.R."/>
            <person name="Feldblyum T."/>
            <person name="Tallon L."/>
            <person name="Schatz M."/>
            <person name="Shumway M."/>
            <person name="Koo H."/>
            <person name="Salzberg S.L."/>
            <person name="Schobel S."/>
            <person name="Pertea M."/>
            <person name="Pop M."/>
            <person name="White O."/>
            <person name="Barton G.J."/>
            <person name="Carlow C.K."/>
            <person name="Crawford M.J."/>
            <person name="Daub J."/>
            <person name="Dimmic M.W."/>
            <person name="Estes C.F."/>
            <person name="Foster J.M."/>
            <person name="Ganatra M."/>
            <person name="Gregory W.F."/>
            <person name="Johnson N.M."/>
            <person name="Jin J."/>
            <person name="Komuniecki R."/>
            <person name="Korf I."/>
            <person name="Kumar S."/>
            <person name="Laney S."/>
            <person name="Li B.W."/>
            <person name="Li W."/>
            <person name="Lindblom T.H."/>
            <person name="Lustigman S."/>
            <person name="Ma D."/>
            <person name="Maina C.V."/>
            <person name="Martin D.M."/>
            <person name="McCarter J.P."/>
            <person name="McReynolds L."/>
            <person name="Mitreva M."/>
            <person name="Nutman T.B."/>
            <person name="Parkinson J."/>
            <person name="Peregrin-Alvarez J.M."/>
            <person name="Poole C."/>
            <person name="Ren Q."/>
            <person name="Saunders L."/>
            <person name="Sluder A.E."/>
            <person name="Smith K."/>
            <person name="Stanke M."/>
            <person name="Unnasch T.R."/>
            <person name="Ware J."/>
            <person name="Wei A.D."/>
            <person name="Weil G."/>
            <person name="Williams D.J."/>
            <person name="Zhang Y."/>
            <person name="Williams S.A."/>
            <person name="Fraser-Liggett C."/>
            <person name="Slatko B."/>
            <person name="Blaxter M.L."/>
            <person name="Scott A.L."/>
        </authorList>
    </citation>
    <scope>NUCLEOTIDE SEQUENCE</scope>
    <source>
        <strain evidence="2">FR3</strain>
    </source>
</reference>
<protein>
    <submittedName>
        <fullName evidence="2">Bm4214, isoform a</fullName>
    </submittedName>
</protein>
<feature type="transmembrane region" description="Helical" evidence="1">
    <location>
        <begin position="20"/>
        <end position="37"/>
    </location>
</feature>
<organism evidence="2">
    <name type="scientific">Brugia malayi</name>
    <name type="common">Filarial nematode worm</name>
    <dbReference type="NCBI Taxonomy" id="6279"/>
    <lineage>
        <taxon>Eukaryota</taxon>
        <taxon>Metazoa</taxon>
        <taxon>Ecdysozoa</taxon>
        <taxon>Nematoda</taxon>
        <taxon>Chromadorea</taxon>
        <taxon>Rhabditida</taxon>
        <taxon>Spirurina</taxon>
        <taxon>Spiruromorpha</taxon>
        <taxon>Filarioidea</taxon>
        <taxon>Onchocercidae</taxon>
        <taxon>Brugia</taxon>
    </lineage>
</organism>
<keyword evidence="1" id="KW-1133">Transmembrane helix</keyword>
<feature type="non-terminal residue" evidence="2">
    <location>
        <position position="1"/>
    </location>
</feature>
<keyword evidence="1" id="KW-0812">Transmembrane</keyword>
<evidence type="ECO:0000256" key="1">
    <source>
        <dbReference type="SAM" id="Phobius"/>
    </source>
</evidence>
<dbReference type="AlphaFoldDB" id="A0A1I9G4B9"/>